<gene>
    <name evidence="10" type="primary">sppA</name>
    <name evidence="10" type="ORF">NCTC12872_00053</name>
</gene>
<comment type="subcellular location">
    <subcellularLocation>
        <location evidence="1">Membrane</location>
    </subcellularLocation>
</comment>
<dbReference type="Gene3D" id="3.90.226.10">
    <property type="entry name" value="2-enoyl-CoA Hydratase, Chain A, domain 1"/>
    <property type="match status" value="3"/>
</dbReference>
<dbReference type="CDD" id="cd07023">
    <property type="entry name" value="S49_Sppa_N_C"/>
    <property type="match status" value="1"/>
</dbReference>
<dbReference type="InterPro" id="IPR004635">
    <property type="entry name" value="Pept_S49_SppA"/>
</dbReference>
<dbReference type="PIRSF" id="PIRSF001217">
    <property type="entry name" value="Protease_4_SppA"/>
    <property type="match status" value="1"/>
</dbReference>
<dbReference type="GO" id="GO:0006465">
    <property type="term" value="P:signal peptide processing"/>
    <property type="evidence" value="ECO:0007669"/>
    <property type="project" value="InterPro"/>
</dbReference>
<feature type="domain" description="Peptidase S49" evidence="9">
    <location>
        <begin position="392"/>
        <end position="539"/>
    </location>
</feature>
<dbReference type="InterPro" id="IPR047217">
    <property type="entry name" value="S49_SppA_67K_type_N"/>
</dbReference>
<dbReference type="SUPFAM" id="SSF52096">
    <property type="entry name" value="ClpP/crotonase"/>
    <property type="match status" value="2"/>
</dbReference>
<dbReference type="InterPro" id="IPR004634">
    <property type="entry name" value="Pept_S49_pIV"/>
</dbReference>
<protein>
    <submittedName>
        <fullName evidence="10">Protease 4</fullName>
        <ecNumber evidence="10">3.4.21.-</ecNumber>
    </submittedName>
</protein>
<evidence type="ECO:0000256" key="5">
    <source>
        <dbReference type="ARBA" id="ARBA00022825"/>
    </source>
</evidence>
<evidence type="ECO:0000256" key="8">
    <source>
        <dbReference type="SAM" id="Phobius"/>
    </source>
</evidence>
<dbReference type="InterPro" id="IPR047272">
    <property type="entry name" value="S49_SppA_C"/>
</dbReference>
<evidence type="ECO:0000256" key="4">
    <source>
        <dbReference type="ARBA" id="ARBA00022801"/>
    </source>
</evidence>
<proteinExistence type="inferred from homology"/>
<dbReference type="EC" id="3.4.21.-" evidence="10"/>
<evidence type="ECO:0000256" key="6">
    <source>
        <dbReference type="ARBA" id="ARBA00023136"/>
    </source>
</evidence>
<dbReference type="NCBIfam" id="TIGR00705">
    <property type="entry name" value="SppA_67K"/>
    <property type="match status" value="1"/>
</dbReference>
<dbReference type="PANTHER" id="PTHR33209:SF1">
    <property type="entry name" value="PEPTIDASE S49 DOMAIN-CONTAINING PROTEIN"/>
    <property type="match status" value="1"/>
</dbReference>
<dbReference type="CDD" id="cd07018">
    <property type="entry name" value="S49_SppA_67K_type"/>
    <property type="match status" value="1"/>
</dbReference>
<dbReference type="Proteomes" id="UP000255417">
    <property type="component" value="Unassembled WGS sequence"/>
</dbReference>
<accession>A0A379C733</accession>
<organism evidence="10 11">
    <name type="scientific">Phocoenobacter uteri</name>
    <dbReference type="NCBI Taxonomy" id="146806"/>
    <lineage>
        <taxon>Bacteria</taxon>
        <taxon>Pseudomonadati</taxon>
        <taxon>Pseudomonadota</taxon>
        <taxon>Gammaproteobacteria</taxon>
        <taxon>Pasteurellales</taxon>
        <taxon>Pasteurellaceae</taxon>
        <taxon>Phocoenobacter</taxon>
    </lineage>
</organism>
<evidence type="ECO:0000256" key="2">
    <source>
        <dbReference type="ARBA" id="ARBA00008683"/>
    </source>
</evidence>
<feature type="active site" description="Proton donor/acceptor" evidence="7">
    <location>
        <position position="206"/>
    </location>
</feature>
<evidence type="ECO:0000256" key="3">
    <source>
        <dbReference type="ARBA" id="ARBA00022670"/>
    </source>
</evidence>
<feature type="active site" description="Nucleophile" evidence="7">
    <location>
        <position position="409"/>
    </location>
</feature>
<dbReference type="NCBIfam" id="TIGR00706">
    <property type="entry name" value="SppA_dom"/>
    <property type="match status" value="1"/>
</dbReference>
<evidence type="ECO:0000256" key="7">
    <source>
        <dbReference type="PIRSR" id="PIRSR001217-1"/>
    </source>
</evidence>
<dbReference type="RefSeq" id="WP_115314570.1">
    <property type="nucleotide sequence ID" value="NZ_LWIF01000001.1"/>
</dbReference>
<reference evidence="10 11" key="1">
    <citation type="submission" date="2018-06" db="EMBL/GenBank/DDBJ databases">
        <authorList>
            <consortium name="Pathogen Informatics"/>
            <person name="Doyle S."/>
        </authorList>
    </citation>
    <scope>NUCLEOTIDE SEQUENCE [LARGE SCALE GENOMIC DNA]</scope>
    <source>
        <strain evidence="10 11">NCTC12872</strain>
    </source>
</reference>
<feature type="domain" description="Peptidase S49" evidence="9">
    <location>
        <begin position="139"/>
        <end position="284"/>
    </location>
</feature>
<keyword evidence="4 10" id="KW-0378">Hydrolase</keyword>
<dbReference type="AlphaFoldDB" id="A0A379C733"/>
<dbReference type="OrthoDB" id="9764363at2"/>
<keyword evidence="3 10" id="KW-0645">Protease</keyword>
<dbReference type="InterPro" id="IPR029045">
    <property type="entry name" value="ClpP/crotonase-like_dom_sf"/>
</dbReference>
<evidence type="ECO:0000313" key="11">
    <source>
        <dbReference type="Proteomes" id="UP000255417"/>
    </source>
</evidence>
<dbReference type="InterPro" id="IPR002142">
    <property type="entry name" value="Peptidase_S49"/>
</dbReference>
<dbReference type="GO" id="GO:0008236">
    <property type="term" value="F:serine-type peptidase activity"/>
    <property type="evidence" value="ECO:0007669"/>
    <property type="project" value="UniProtKB-KW"/>
</dbReference>
<name>A0A379C733_9PAST</name>
<keyword evidence="6 8" id="KW-0472">Membrane</keyword>
<keyword evidence="8" id="KW-1133">Transmembrane helix</keyword>
<keyword evidence="8" id="KW-0812">Transmembrane</keyword>
<dbReference type="PANTHER" id="PTHR33209">
    <property type="entry name" value="PROTEASE 4"/>
    <property type="match status" value="1"/>
</dbReference>
<keyword evidence="11" id="KW-1185">Reference proteome</keyword>
<evidence type="ECO:0000259" key="9">
    <source>
        <dbReference type="Pfam" id="PF01343"/>
    </source>
</evidence>
<dbReference type="GO" id="GO:0016020">
    <property type="term" value="C:membrane"/>
    <property type="evidence" value="ECO:0007669"/>
    <property type="project" value="UniProtKB-SubCell"/>
</dbReference>
<feature type="transmembrane region" description="Helical" evidence="8">
    <location>
        <begin position="20"/>
        <end position="38"/>
    </location>
</feature>
<dbReference type="Gene3D" id="6.20.330.10">
    <property type="match status" value="1"/>
</dbReference>
<dbReference type="Pfam" id="PF01343">
    <property type="entry name" value="Peptidase_S49"/>
    <property type="match status" value="2"/>
</dbReference>
<keyword evidence="5" id="KW-0720">Serine protease</keyword>
<evidence type="ECO:0000256" key="1">
    <source>
        <dbReference type="ARBA" id="ARBA00004370"/>
    </source>
</evidence>
<comment type="similarity">
    <text evidence="2">Belongs to the peptidase S49 family.</text>
</comment>
<evidence type="ECO:0000313" key="10">
    <source>
        <dbReference type="EMBL" id="SUB58103.1"/>
    </source>
</evidence>
<sequence>MKTFFKKLYQIFRCIREMVINFFFILFVIFCLALFSLISSEMATPDTPQEFNSGALTLHLDGYLADNADELGKFRRLLQSELGSKEQPFKISTFDVVRAIKKATNDKKITGIVLDLQAFSGGDYPSLEYVGQMLKEFKAKSNKPVIAIGQYYSQKQYYLASFADKIYLNKAGSVDIHGLSYANLYFKSLLDKIEAQPHIFRVGTYKSAVEPFIRDDMSEEAKQNATLWLNGLWSNIQAKIAENRQIKSENVLPPFEDYLDKFKQAKGDQAIFALNQKLVTKLVTEPQMLRLLQEQFGTDDQDYQHIDYFDYVNYLPSRFENKAIKNNIAVINVEGGIVMGESDDSSAGSDTVVAQLRKARISKNVRGVILRVNSPGGSALASELIRQEIEAIQQAGKPVVTSMGGMAASGGYWISSTTDKIIASPNTLTGSIGIFGLSMSFEKTAKHIGVTEDGIATSQLARQSPFKTLNKEQGKLIQLSIENGYDHFLELVSKGRKMSKEQVDHIAQGQVWLGEEALKNGLVDKLGDFETAYDELMLLINEKRVAKGKDKLDNLPAVWSLQEDSGFLGEFARNFKMNIQLKLTQWLDIPFMEQLQQKAPIMPRLNDPKMSYLYCLNCGTVQ</sequence>
<dbReference type="EMBL" id="UGTA01000001">
    <property type="protein sequence ID" value="SUB58103.1"/>
    <property type="molecule type" value="Genomic_DNA"/>
</dbReference>